<dbReference type="SUPFAM" id="SSF52777">
    <property type="entry name" value="CoA-dependent acyltransferases"/>
    <property type="match status" value="1"/>
</dbReference>
<dbReference type="Pfam" id="PF00198">
    <property type="entry name" value="2-oxoacid_dh"/>
    <property type="match status" value="1"/>
</dbReference>
<dbReference type="SUPFAM" id="SSF47005">
    <property type="entry name" value="Peripheral subunit-binding domain of 2-oxo acid dehydrogenase complex"/>
    <property type="match status" value="1"/>
</dbReference>
<evidence type="ECO:0000256" key="3">
    <source>
        <dbReference type="ARBA" id="ARBA00022679"/>
    </source>
</evidence>
<accession>A0A4Z0D8C5</accession>
<dbReference type="PANTHER" id="PTHR23151:SF90">
    <property type="entry name" value="DIHYDROLIPOYLLYSINE-RESIDUE ACETYLTRANSFERASE COMPONENT OF PYRUVATE DEHYDROGENASE COMPLEX, MITOCHONDRIAL-RELATED"/>
    <property type="match status" value="1"/>
</dbReference>
<keyword evidence="10" id="KW-1185">Reference proteome</keyword>
<dbReference type="InterPro" id="IPR004167">
    <property type="entry name" value="PSBD"/>
</dbReference>
<evidence type="ECO:0000259" key="8">
    <source>
        <dbReference type="PROSITE" id="PS51826"/>
    </source>
</evidence>
<dbReference type="OrthoDB" id="9805770at2"/>
<dbReference type="GO" id="GO:0016746">
    <property type="term" value="F:acyltransferase activity"/>
    <property type="evidence" value="ECO:0007669"/>
    <property type="project" value="UniProtKB-KW"/>
</dbReference>
<dbReference type="InterPro" id="IPR045257">
    <property type="entry name" value="E2/Pdx1"/>
</dbReference>
<evidence type="ECO:0000256" key="1">
    <source>
        <dbReference type="ARBA" id="ARBA00001938"/>
    </source>
</evidence>
<dbReference type="GO" id="GO:0006086">
    <property type="term" value="P:pyruvate decarboxylation to acetyl-CoA"/>
    <property type="evidence" value="ECO:0007669"/>
    <property type="project" value="InterPro"/>
</dbReference>
<feature type="domain" description="Lipoyl-binding" evidence="7">
    <location>
        <begin position="2"/>
        <end position="77"/>
    </location>
</feature>
<gene>
    <name evidence="9" type="ORF">E4100_03300</name>
</gene>
<name>A0A4Z0D8C5_9FIRM</name>
<dbReference type="InterPro" id="IPR011053">
    <property type="entry name" value="Single_hybrid_motif"/>
</dbReference>
<dbReference type="FunFam" id="3.30.559.10:FF:000007">
    <property type="entry name" value="Dihydrolipoamide acetyltransferase component of pyruvate dehydrogenase complex"/>
    <property type="match status" value="1"/>
</dbReference>
<organism evidence="9 10">
    <name type="scientific">Soehngenia longivitae</name>
    <dbReference type="NCBI Taxonomy" id="2562294"/>
    <lineage>
        <taxon>Bacteria</taxon>
        <taxon>Bacillati</taxon>
        <taxon>Bacillota</taxon>
        <taxon>Tissierellia</taxon>
        <taxon>Tissierellales</taxon>
        <taxon>Tissierellaceae</taxon>
        <taxon>Soehngenia</taxon>
    </lineage>
</organism>
<evidence type="ECO:0000259" key="7">
    <source>
        <dbReference type="PROSITE" id="PS50968"/>
    </source>
</evidence>
<evidence type="ECO:0000256" key="6">
    <source>
        <dbReference type="RuleBase" id="RU003423"/>
    </source>
</evidence>
<comment type="cofactor">
    <cofactor evidence="1 6">
        <name>(R)-lipoate</name>
        <dbReference type="ChEBI" id="CHEBI:83088"/>
    </cofactor>
</comment>
<reference evidence="9 10" key="1">
    <citation type="submission" date="2019-03" db="EMBL/GenBank/DDBJ databases">
        <title>Draft genome sequence data and analysis of a Fermenting Bacterium, Soehngenia longevitae strain 1933PT, isolated from petroleum reservoir in Azerbaijan.</title>
        <authorList>
            <person name="Grouzdev D.S."/>
            <person name="Bidzhieva S.K."/>
            <person name="Sokolova D.S."/>
            <person name="Tourova T.P."/>
            <person name="Poltaraus A.B."/>
            <person name="Nazina T.N."/>
        </authorList>
    </citation>
    <scope>NUCLEOTIDE SEQUENCE [LARGE SCALE GENOMIC DNA]</scope>
    <source>
        <strain evidence="9 10">1933P</strain>
    </source>
</reference>
<dbReference type="AlphaFoldDB" id="A0A4Z0D8C5"/>
<proteinExistence type="inferred from homology"/>
<keyword evidence="4 6" id="KW-0450">Lipoyl</keyword>
<dbReference type="Gene3D" id="4.10.320.10">
    <property type="entry name" value="E3-binding domain"/>
    <property type="match status" value="1"/>
</dbReference>
<dbReference type="CDD" id="cd06849">
    <property type="entry name" value="lipoyl_domain"/>
    <property type="match status" value="1"/>
</dbReference>
<keyword evidence="3 6" id="KW-0808">Transferase</keyword>
<dbReference type="EMBL" id="SRIB01000003">
    <property type="protein sequence ID" value="TFZ41137.1"/>
    <property type="molecule type" value="Genomic_DNA"/>
</dbReference>
<keyword evidence="5 6" id="KW-0012">Acyltransferase</keyword>
<dbReference type="GO" id="GO:0045254">
    <property type="term" value="C:pyruvate dehydrogenase complex"/>
    <property type="evidence" value="ECO:0007669"/>
    <property type="project" value="InterPro"/>
</dbReference>
<dbReference type="PANTHER" id="PTHR23151">
    <property type="entry name" value="DIHYDROLIPOAMIDE ACETYL/SUCCINYL-TRANSFERASE-RELATED"/>
    <property type="match status" value="1"/>
</dbReference>
<sequence length="432" mass="48179">MAKIIVMPKLGLTMKKGKIVKWYKKENEEVKKGDKLFSIETDKLTNDYVADEEGLLLKIIENENSTVDCLKPVAIIGNAGEDISNLIEVKPNTEPMQEKDDKTPIKSVEVETKSEEKVKISPVAKKLAIENKIDFTKIKGSGPNGRIVLEDIEKVLENKNQIKMTPTAKVIAESAGVDIAELNKDERINKEDVLRYNLNKAYENIVQPIDKRIPMSTMRKIISERMSQSAFTAPTVNYTIPIDVTKLKEIKEEISKEYKITYTDLIVKITSAVLLDFPLLNSSIDGEEIITRNYVNMGVAVALEEGLLVPVVKNSHIKSLKQISLEIKDLTYRAKTNQLTTDELDGGTFTITNIGKFGVESFTPIINQPQSAILGINAIIDKAIVKNEQIYVTPVMNLSLTADHRTVDGAVAAQFLQKLKLALENPIAMLVR</sequence>
<dbReference type="Pfam" id="PF02817">
    <property type="entry name" value="E3_binding"/>
    <property type="match status" value="1"/>
</dbReference>
<dbReference type="PROSITE" id="PS50968">
    <property type="entry name" value="BIOTINYL_LIPOYL"/>
    <property type="match status" value="1"/>
</dbReference>
<dbReference type="Pfam" id="PF00364">
    <property type="entry name" value="Biotin_lipoyl"/>
    <property type="match status" value="1"/>
</dbReference>
<dbReference type="InterPro" id="IPR000089">
    <property type="entry name" value="Biotin_lipoyl"/>
</dbReference>
<comment type="caution">
    <text evidence="9">The sequence shown here is derived from an EMBL/GenBank/DDBJ whole genome shotgun (WGS) entry which is preliminary data.</text>
</comment>
<dbReference type="PROSITE" id="PS51826">
    <property type="entry name" value="PSBD"/>
    <property type="match status" value="1"/>
</dbReference>
<evidence type="ECO:0000313" key="9">
    <source>
        <dbReference type="EMBL" id="TFZ41137.1"/>
    </source>
</evidence>
<dbReference type="InterPro" id="IPR036625">
    <property type="entry name" value="E3-bd_dom_sf"/>
</dbReference>
<comment type="similarity">
    <text evidence="2 6">Belongs to the 2-oxoacid dehydrogenase family.</text>
</comment>
<dbReference type="InterPro" id="IPR023213">
    <property type="entry name" value="CAT-like_dom_sf"/>
</dbReference>
<evidence type="ECO:0000256" key="5">
    <source>
        <dbReference type="ARBA" id="ARBA00023315"/>
    </source>
</evidence>
<evidence type="ECO:0000256" key="2">
    <source>
        <dbReference type="ARBA" id="ARBA00007317"/>
    </source>
</evidence>
<dbReference type="RefSeq" id="WP_135270618.1">
    <property type="nucleotide sequence ID" value="NZ_SRIB01000003.1"/>
</dbReference>
<dbReference type="InterPro" id="IPR001078">
    <property type="entry name" value="2-oxoacid_DH_actylTfrase"/>
</dbReference>
<evidence type="ECO:0000256" key="4">
    <source>
        <dbReference type="ARBA" id="ARBA00022823"/>
    </source>
</evidence>
<dbReference type="EC" id="2.3.1.-" evidence="6"/>
<dbReference type="SUPFAM" id="SSF51230">
    <property type="entry name" value="Single hybrid motif"/>
    <property type="match status" value="1"/>
</dbReference>
<dbReference type="Gene3D" id="3.30.559.10">
    <property type="entry name" value="Chloramphenicol acetyltransferase-like domain"/>
    <property type="match status" value="1"/>
</dbReference>
<feature type="domain" description="Peripheral subunit-binding (PSBD)" evidence="8">
    <location>
        <begin position="119"/>
        <end position="156"/>
    </location>
</feature>
<evidence type="ECO:0000313" key="10">
    <source>
        <dbReference type="Proteomes" id="UP000298381"/>
    </source>
</evidence>
<dbReference type="Proteomes" id="UP000298381">
    <property type="component" value="Unassembled WGS sequence"/>
</dbReference>
<dbReference type="Gene3D" id="2.40.50.100">
    <property type="match status" value="1"/>
</dbReference>
<protein>
    <recommendedName>
        <fullName evidence="6">Dihydrolipoamide acetyltransferase component of pyruvate dehydrogenase complex</fullName>
        <ecNumber evidence="6">2.3.1.-</ecNumber>
    </recommendedName>
</protein>